<feature type="compositionally biased region" description="Polar residues" evidence="1">
    <location>
        <begin position="177"/>
        <end position="186"/>
    </location>
</feature>
<dbReference type="Pfam" id="PF01603">
    <property type="entry name" value="B56"/>
    <property type="match status" value="1"/>
</dbReference>
<dbReference type="VEuPathDB" id="FungiDB:PYU1_G009647"/>
<dbReference type="EnsemblProtists" id="PYU1_T009665">
    <property type="protein sequence ID" value="PYU1_T009665"/>
    <property type="gene ID" value="PYU1_G009647"/>
</dbReference>
<evidence type="ECO:0000256" key="1">
    <source>
        <dbReference type="SAM" id="MobiDB-lite"/>
    </source>
</evidence>
<dbReference type="GO" id="GO:0000159">
    <property type="term" value="C:protein phosphatase type 2A complex"/>
    <property type="evidence" value="ECO:0007669"/>
    <property type="project" value="InterPro"/>
</dbReference>
<proteinExistence type="predicted"/>
<dbReference type="InParanoid" id="K3WXG7"/>
<feature type="region of interest" description="Disordered" evidence="1">
    <location>
        <begin position="1"/>
        <end position="103"/>
    </location>
</feature>
<dbReference type="Proteomes" id="UP000019132">
    <property type="component" value="Unassembled WGS sequence"/>
</dbReference>
<evidence type="ECO:0000313" key="3">
    <source>
        <dbReference type="Proteomes" id="UP000019132"/>
    </source>
</evidence>
<feature type="compositionally biased region" description="Basic and acidic residues" evidence="1">
    <location>
        <begin position="86"/>
        <end position="103"/>
    </location>
</feature>
<dbReference type="InterPro" id="IPR002554">
    <property type="entry name" value="PP2A_B56"/>
</dbReference>
<reference evidence="2" key="3">
    <citation type="submission" date="2015-02" db="UniProtKB">
        <authorList>
            <consortium name="EnsemblProtists"/>
        </authorList>
    </citation>
    <scope>IDENTIFICATION</scope>
    <source>
        <strain evidence="2">DAOM BR144</strain>
    </source>
</reference>
<dbReference type="GO" id="GO:0019888">
    <property type="term" value="F:protein phosphatase regulator activity"/>
    <property type="evidence" value="ECO:0007669"/>
    <property type="project" value="InterPro"/>
</dbReference>
<dbReference type="STRING" id="431595.K3WXG7"/>
<feature type="region of interest" description="Disordered" evidence="1">
    <location>
        <begin position="281"/>
        <end position="318"/>
    </location>
</feature>
<feature type="compositionally biased region" description="Basic residues" evidence="1">
    <location>
        <begin position="23"/>
        <end position="34"/>
    </location>
</feature>
<organism evidence="2 3">
    <name type="scientific">Globisporangium ultimum (strain ATCC 200006 / CBS 805.95 / DAOM BR144)</name>
    <name type="common">Pythium ultimum</name>
    <dbReference type="NCBI Taxonomy" id="431595"/>
    <lineage>
        <taxon>Eukaryota</taxon>
        <taxon>Sar</taxon>
        <taxon>Stramenopiles</taxon>
        <taxon>Oomycota</taxon>
        <taxon>Peronosporomycetes</taxon>
        <taxon>Pythiales</taxon>
        <taxon>Pythiaceae</taxon>
        <taxon>Globisporangium</taxon>
    </lineage>
</organism>
<protein>
    <submittedName>
        <fullName evidence="2">Uncharacterized protein</fullName>
    </submittedName>
</protein>
<dbReference type="AlphaFoldDB" id="K3WXG7"/>
<dbReference type="HOGENOM" id="CLU_025978_0_0_1"/>
<reference evidence="3" key="2">
    <citation type="submission" date="2010-04" db="EMBL/GenBank/DDBJ databases">
        <authorList>
            <person name="Buell R."/>
            <person name="Hamilton J."/>
            <person name="Hostetler J."/>
        </authorList>
    </citation>
    <scope>NUCLEOTIDE SEQUENCE [LARGE SCALE GENOMIC DNA]</scope>
    <source>
        <strain evidence="3">DAOM:BR144</strain>
    </source>
</reference>
<sequence length="711" mass="76795">MYRKPKDGASAKVAVGGDGSSRQKTRVSKPKVALKRSSNAAAHGAITTEPSSASAAPASHHSGVATTPNVASNAAATRKRPSKLRASRERRQRDRSMSEDDLEHKFSNLSFSAPAFVPGASLAGNASLLNGRSLAFVTERSSVPPPAATLESTASPMANGFSIGVKRMPPPRRGQTPVASTSTSLNAAAPPFSGIGASLSAHEKQKPNAMGRPQVERRPRRQRIGAMGFSKGTISGPSTGAGRIRQGSAGATGGSAGASAAPGSANRSFSLKLNLSASSSATIPEADPDFQQRPRSDSAGSDSDYGSDDEVYPEGDQVSSAFPDRLTLFSQQKKIPKRVSRDVVIDTIFETLFTKKESESRQRGFSAFGDDTGTDNDDTPNEEFVKRGLAASLFKDHLGSSSGGIRFFSQRGNETQQQAVDRFITPALVHTLVTDMRFEDFRTASARIDILRAIHKNFPSKRIHIARALADATYLRLQYVTALLAKARALSIEKNQAIVDNKNDHGHGFTELLRYAIEHIGESLHGFPSSGGGQLGQAEVQEILRNYLLSLISLWRAHWLDSAGSDDEELISCAGQFVAYMPDVTVQLLQRLLANWPSKYPSQEVVAIRMVARVIMSSPPLHTMMNGPSANLHVKVFTRLARCVQSPHTQVAQEALAFTGCQFVMVHFLARYDDIYRVITEAFHANTVHHWNEAVRSTSEGHFDRALDYAS</sequence>
<reference evidence="3" key="1">
    <citation type="journal article" date="2010" name="Genome Biol.">
        <title>Genome sequence of the necrotrophic plant pathogen Pythium ultimum reveals original pathogenicity mechanisms and effector repertoire.</title>
        <authorList>
            <person name="Levesque C.A."/>
            <person name="Brouwer H."/>
            <person name="Cano L."/>
            <person name="Hamilton J.P."/>
            <person name="Holt C."/>
            <person name="Huitema E."/>
            <person name="Raffaele S."/>
            <person name="Robideau G.P."/>
            <person name="Thines M."/>
            <person name="Win J."/>
            <person name="Zerillo M.M."/>
            <person name="Beakes G.W."/>
            <person name="Boore J.L."/>
            <person name="Busam D."/>
            <person name="Dumas B."/>
            <person name="Ferriera S."/>
            <person name="Fuerstenberg S.I."/>
            <person name="Gachon C.M."/>
            <person name="Gaulin E."/>
            <person name="Govers F."/>
            <person name="Grenville-Briggs L."/>
            <person name="Horner N."/>
            <person name="Hostetler J."/>
            <person name="Jiang R.H."/>
            <person name="Johnson J."/>
            <person name="Krajaejun T."/>
            <person name="Lin H."/>
            <person name="Meijer H.J."/>
            <person name="Moore B."/>
            <person name="Morris P."/>
            <person name="Phuntmart V."/>
            <person name="Puiu D."/>
            <person name="Shetty J."/>
            <person name="Stajich J.E."/>
            <person name="Tripathy S."/>
            <person name="Wawra S."/>
            <person name="van West P."/>
            <person name="Whitty B.R."/>
            <person name="Coutinho P.M."/>
            <person name="Henrissat B."/>
            <person name="Martin F."/>
            <person name="Thomas P.D."/>
            <person name="Tyler B.M."/>
            <person name="De Vries R.P."/>
            <person name="Kamoun S."/>
            <person name="Yandell M."/>
            <person name="Tisserat N."/>
            <person name="Buell C.R."/>
        </authorList>
    </citation>
    <scope>NUCLEOTIDE SEQUENCE</scope>
    <source>
        <strain evidence="3">DAOM:BR144</strain>
    </source>
</reference>
<dbReference type="PANTHER" id="PTHR10257:SF3">
    <property type="entry name" value="SERINE_THREONINE-PROTEIN PHOSPHATASE 2A 56 KDA REGULATORY SUBUNIT GAMMA ISOFORM"/>
    <property type="match status" value="1"/>
</dbReference>
<dbReference type="SUPFAM" id="SSF48371">
    <property type="entry name" value="ARM repeat"/>
    <property type="match status" value="1"/>
</dbReference>
<feature type="region of interest" description="Disordered" evidence="1">
    <location>
        <begin position="165"/>
        <end position="265"/>
    </location>
</feature>
<dbReference type="eggNOG" id="KOG2085">
    <property type="taxonomic scope" value="Eukaryota"/>
</dbReference>
<dbReference type="EMBL" id="GL376615">
    <property type="status" value="NOT_ANNOTATED_CDS"/>
    <property type="molecule type" value="Genomic_DNA"/>
</dbReference>
<dbReference type="PANTHER" id="PTHR10257">
    <property type="entry name" value="SERINE/THREONINE PROTEIN PHOSPHATASE 2A PP2A REGULATORY SUBUNIT B"/>
    <property type="match status" value="1"/>
</dbReference>
<keyword evidence="3" id="KW-1185">Reference proteome</keyword>
<dbReference type="Gene3D" id="1.25.10.10">
    <property type="entry name" value="Leucine-rich Repeat Variant"/>
    <property type="match status" value="1"/>
</dbReference>
<dbReference type="InterPro" id="IPR011989">
    <property type="entry name" value="ARM-like"/>
</dbReference>
<evidence type="ECO:0000313" key="2">
    <source>
        <dbReference type="EnsemblProtists" id="PYU1_T009665"/>
    </source>
</evidence>
<dbReference type="InterPro" id="IPR016024">
    <property type="entry name" value="ARM-type_fold"/>
</dbReference>
<feature type="compositionally biased region" description="Low complexity" evidence="1">
    <location>
        <begin position="50"/>
        <end position="62"/>
    </location>
</feature>
<accession>K3WXG7</accession>
<dbReference type="GO" id="GO:0007165">
    <property type="term" value="P:signal transduction"/>
    <property type="evidence" value="ECO:0007669"/>
    <property type="project" value="InterPro"/>
</dbReference>
<feature type="compositionally biased region" description="Polar residues" evidence="1">
    <location>
        <begin position="64"/>
        <end position="75"/>
    </location>
</feature>
<name>K3WXG7_GLOUD</name>